<dbReference type="OrthoDB" id="9786110at2"/>
<evidence type="ECO:0000313" key="4">
    <source>
        <dbReference type="EMBL" id="PJJ56116.1"/>
    </source>
</evidence>
<organism evidence="4 5">
    <name type="scientific">Mumia flava</name>
    <dbReference type="NCBI Taxonomy" id="1348852"/>
    <lineage>
        <taxon>Bacteria</taxon>
        <taxon>Bacillati</taxon>
        <taxon>Actinomycetota</taxon>
        <taxon>Actinomycetes</taxon>
        <taxon>Propionibacteriales</taxon>
        <taxon>Nocardioidaceae</taxon>
        <taxon>Mumia</taxon>
    </lineage>
</organism>
<keyword evidence="5" id="KW-1185">Reference proteome</keyword>
<accession>A0A0B2B2R0</accession>
<reference evidence="4 5" key="1">
    <citation type="submission" date="2017-11" db="EMBL/GenBank/DDBJ databases">
        <title>Genomic Encyclopedia of Archaeal and Bacterial Type Strains, Phase II (KMG-II): From Individual Species to Whole Genera.</title>
        <authorList>
            <person name="Goeker M."/>
        </authorList>
    </citation>
    <scope>NUCLEOTIDE SEQUENCE [LARGE SCALE GENOMIC DNA]</scope>
    <source>
        <strain evidence="4 5">DSM 27763</strain>
    </source>
</reference>
<feature type="transmembrane region" description="Helical" evidence="2">
    <location>
        <begin position="30"/>
        <end position="51"/>
    </location>
</feature>
<dbReference type="EMBL" id="PGEZ01000001">
    <property type="protein sequence ID" value="PJJ56116.1"/>
    <property type="molecule type" value="Genomic_DNA"/>
</dbReference>
<dbReference type="SUPFAM" id="SSF53474">
    <property type="entry name" value="alpha/beta-Hydrolases"/>
    <property type="match status" value="1"/>
</dbReference>
<dbReference type="Gene3D" id="3.40.50.1820">
    <property type="entry name" value="alpha/beta hydrolase"/>
    <property type="match status" value="1"/>
</dbReference>
<feature type="domain" description="Serine aminopeptidase S33" evidence="3">
    <location>
        <begin position="104"/>
        <end position="245"/>
    </location>
</feature>
<gene>
    <name evidence="4" type="ORF">CLV56_0320</name>
</gene>
<keyword evidence="2" id="KW-0812">Transmembrane</keyword>
<dbReference type="Pfam" id="PF12146">
    <property type="entry name" value="Hydrolase_4"/>
    <property type="match status" value="1"/>
</dbReference>
<sequence length="352" mass="37004">MGADPTTDGDGSGQPAGPSPRPRRSAVRRVLRWTGVALLAFILLTLGLALVPVDVSALEESHGEPATNRGEAVELFEAWAAPEDEENVFEPCRSALYDTGARTQVAVVLFHGLTNCPRQFREIAESLRTEGMNVVVLRAPKHGIADESGTGIGPVSEASSFSAEDMVRWADASVDVAAGLGDSVRVMGISMGGLVAAWTAQNREVERVVAVAPAVGLRVLPGPLGWAAPNLVSRLPDFSVSATGDLDHAYGGETISGAAEMMLLSRAILAESDREPPQTVDVTVVTNAADTEVANARTEVLVRQWREQGAHVIARAFPARLGLPHDVVDVANPSQQTSVTYPVLLGLLNAGG</sequence>
<feature type="region of interest" description="Disordered" evidence="1">
    <location>
        <begin position="1"/>
        <end position="24"/>
    </location>
</feature>
<keyword evidence="2" id="KW-0472">Membrane</keyword>
<name>A0A0B2B2R0_9ACTN</name>
<evidence type="ECO:0000256" key="2">
    <source>
        <dbReference type="SAM" id="Phobius"/>
    </source>
</evidence>
<evidence type="ECO:0000256" key="1">
    <source>
        <dbReference type="SAM" id="MobiDB-lite"/>
    </source>
</evidence>
<dbReference type="Proteomes" id="UP000230842">
    <property type="component" value="Unassembled WGS sequence"/>
</dbReference>
<dbReference type="RefSeq" id="WP_039368765.1">
    <property type="nucleotide sequence ID" value="NZ_PGEZ01000001.1"/>
</dbReference>
<comment type="caution">
    <text evidence="4">The sequence shown here is derived from an EMBL/GenBank/DDBJ whole genome shotgun (WGS) entry which is preliminary data.</text>
</comment>
<evidence type="ECO:0000313" key="5">
    <source>
        <dbReference type="Proteomes" id="UP000230842"/>
    </source>
</evidence>
<protein>
    <submittedName>
        <fullName evidence="4">Carboxylesterase</fullName>
    </submittedName>
</protein>
<proteinExistence type="predicted"/>
<dbReference type="AlphaFoldDB" id="A0A0B2B2R0"/>
<evidence type="ECO:0000259" key="3">
    <source>
        <dbReference type="Pfam" id="PF12146"/>
    </source>
</evidence>
<dbReference type="InterPro" id="IPR029058">
    <property type="entry name" value="AB_hydrolase_fold"/>
</dbReference>
<dbReference type="InterPro" id="IPR022742">
    <property type="entry name" value="Hydrolase_4"/>
</dbReference>
<keyword evidence="2" id="KW-1133">Transmembrane helix</keyword>